<evidence type="ECO:0000313" key="5">
    <source>
        <dbReference type="EMBL" id="RDX76521.1"/>
    </source>
</evidence>
<protein>
    <submittedName>
        <fullName evidence="5">LRR receptor-like serine/threonine-protein kinase</fullName>
    </submittedName>
</protein>
<name>A0A371FDZ9_MUCPR</name>
<comment type="caution">
    <text evidence="5">The sequence shown here is derived from an EMBL/GenBank/DDBJ whole genome shotgun (WGS) entry which is preliminary data.</text>
</comment>
<reference evidence="5" key="1">
    <citation type="submission" date="2018-05" db="EMBL/GenBank/DDBJ databases">
        <title>Draft genome of Mucuna pruriens seed.</title>
        <authorList>
            <person name="Nnadi N.E."/>
            <person name="Vos R."/>
            <person name="Hasami M.H."/>
            <person name="Devisetty U.K."/>
            <person name="Aguiy J.C."/>
        </authorList>
    </citation>
    <scope>NUCLEOTIDE SEQUENCE [LARGE SCALE GENOMIC DNA]</scope>
    <source>
        <strain evidence="5">JCA_2017</strain>
    </source>
</reference>
<keyword evidence="1" id="KW-0418">Kinase</keyword>
<dbReference type="PANTHER" id="PTHR47989:SF62">
    <property type="entry name" value="OS05G0423500 PROTEIN"/>
    <property type="match status" value="1"/>
</dbReference>
<evidence type="ECO:0000256" key="3">
    <source>
        <dbReference type="ARBA" id="ARBA00022840"/>
    </source>
</evidence>
<dbReference type="EMBL" id="QJKJ01009479">
    <property type="protein sequence ID" value="RDX76521.1"/>
    <property type="molecule type" value="Genomic_DNA"/>
</dbReference>
<evidence type="ECO:0000256" key="2">
    <source>
        <dbReference type="ARBA" id="ARBA00022741"/>
    </source>
</evidence>
<keyword evidence="6" id="KW-1185">Reference proteome</keyword>
<dbReference type="SUPFAM" id="SSF56112">
    <property type="entry name" value="Protein kinase-like (PK-like)"/>
    <property type="match status" value="1"/>
</dbReference>
<evidence type="ECO:0000259" key="4">
    <source>
        <dbReference type="PROSITE" id="PS50011"/>
    </source>
</evidence>
<dbReference type="Proteomes" id="UP000257109">
    <property type="component" value="Unassembled WGS sequence"/>
</dbReference>
<keyword evidence="3" id="KW-0067">ATP-binding</keyword>
<keyword evidence="1" id="KW-0723">Serine/threonine-protein kinase</keyword>
<dbReference type="GO" id="GO:0005524">
    <property type="term" value="F:ATP binding"/>
    <property type="evidence" value="ECO:0007669"/>
    <property type="project" value="UniProtKB-KW"/>
</dbReference>
<accession>A0A371FDZ9</accession>
<evidence type="ECO:0000313" key="6">
    <source>
        <dbReference type="Proteomes" id="UP000257109"/>
    </source>
</evidence>
<dbReference type="PROSITE" id="PS50011">
    <property type="entry name" value="PROTEIN_KINASE_DOM"/>
    <property type="match status" value="1"/>
</dbReference>
<keyword evidence="1" id="KW-0808">Transferase</keyword>
<dbReference type="InterPro" id="IPR011009">
    <property type="entry name" value="Kinase-like_dom_sf"/>
</dbReference>
<keyword evidence="2" id="KW-0547">Nucleotide-binding</keyword>
<dbReference type="PANTHER" id="PTHR47989">
    <property type="entry name" value="OS01G0750732 PROTEIN"/>
    <property type="match status" value="1"/>
</dbReference>
<feature type="non-terminal residue" evidence="5">
    <location>
        <position position="1"/>
    </location>
</feature>
<dbReference type="Gene3D" id="1.10.510.10">
    <property type="entry name" value="Transferase(Phosphotransferase) domain 1"/>
    <property type="match status" value="1"/>
</dbReference>
<evidence type="ECO:0000256" key="1">
    <source>
        <dbReference type="ARBA" id="ARBA00022527"/>
    </source>
</evidence>
<gene>
    <name evidence="5" type="ORF">CR513_43476</name>
</gene>
<dbReference type="Pfam" id="PF00069">
    <property type="entry name" value="Pkinase"/>
    <property type="match status" value="1"/>
</dbReference>
<dbReference type="AlphaFoldDB" id="A0A371FDZ9"/>
<dbReference type="InterPro" id="IPR000719">
    <property type="entry name" value="Prot_kinase_dom"/>
</dbReference>
<proteinExistence type="predicted"/>
<dbReference type="GO" id="GO:0004674">
    <property type="term" value="F:protein serine/threonine kinase activity"/>
    <property type="evidence" value="ECO:0007669"/>
    <property type="project" value="UniProtKB-KW"/>
</dbReference>
<feature type="domain" description="Protein kinase" evidence="4">
    <location>
        <begin position="1"/>
        <end position="138"/>
    </location>
</feature>
<organism evidence="5 6">
    <name type="scientific">Mucuna pruriens</name>
    <name type="common">Velvet bean</name>
    <name type="synonym">Dolichos pruriens</name>
    <dbReference type="NCBI Taxonomy" id="157652"/>
    <lineage>
        <taxon>Eukaryota</taxon>
        <taxon>Viridiplantae</taxon>
        <taxon>Streptophyta</taxon>
        <taxon>Embryophyta</taxon>
        <taxon>Tracheophyta</taxon>
        <taxon>Spermatophyta</taxon>
        <taxon>Magnoliopsida</taxon>
        <taxon>eudicotyledons</taxon>
        <taxon>Gunneridae</taxon>
        <taxon>Pentapetalae</taxon>
        <taxon>rosids</taxon>
        <taxon>fabids</taxon>
        <taxon>Fabales</taxon>
        <taxon>Fabaceae</taxon>
        <taxon>Papilionoideae</taxon>
        <taxon>50 kb inversion clade</taxon>
        <taxon>NPAAA clade</taxon>
        <taxon>indigoferoid/millettioid clade</taxon>
        <taxon>Phaseoleae</taxon>
        <taxon>Mucuna</taxon>
    </lineage>
</organism>
<dbReference type="OrthoDB" id="1433401at2759"/>
<sequence length="198" mass="21449">MGNPTVNTFLSLCFAPVPDTEGNVAAHVSTVVKGTPGYLDPEYFLTHKLTDKSDVYSLGVVFLELVTGRPPIFHGENIIRHVYVAYQSGGISSVVDKRIESYPSEYVEKFLTLALKCCKDEPDERPKMLEVARELEYICSMLPESDTKGAEYVTIASDSSGAIFSSQPSSSTINTPFISGDVSGSDLASGSIPTIKPR</sequence>